<name>C5FMT0_ARTOC</name>
<dbReference type="VEuPathDB" id="FungiDB:MCYG_04720"/>
<sequence>MESCTIIHLSHESRSTVQGPSFQVDPEIFTLFSRVHLLLSRPFFILSFKDIKKADQDEEEDANSPRQVRYSRETDSCGNTAEIDIRGEMRQRVEIDVQAELRQPVKIHNTAEGG</sequence>
<evidence type="ECO:0000313" key="2">
    <source>
        <dbReference type="EMBL" id="EEQ31901.1"/>
    </source>
</evidence>
<dbReference type="GeneID" id="9230099"/>
<dbReference type="RefSeq" id="XP_002846983.1">
    <property type="nucleotide sequence ID" value="XM_002846937.1"/>
</dbReference>
<proteinExistence type="predicted"/>
<dbReference type="EMBL" id="DS995704">
    <property type="protein sequence ID" value="EEQ31901.1"/>
    <property type="molecule type" value="Genomic_DNA"/>
</dbReference>
<dbReference type="Proteomes" id="UP000002035">
    <property type="component" value="Unassembled WGS sequence"/>
</dbReference>
<reference evidence="3" key="1">
    <citation type="journal article" date="2012" name="MBio">
        <title>Comparative genome analysis of Trichophyton rubrum and related dermatophytes reveals candidate genes involved in infection.</title>
        <authorList>
            <person name="Martinez D.A."/>
            <person name="Oliver B.G."/>
            <person name="Graeser Y."/>
            <person name="Goldberg J.M."/>
            <person name="Li W."/>
            <person name="Martinez-Rossi N.M."/>
            <person name="Monod M."/>
            <person name="Shelest E."/>
            <person name="Barton R.C."/>
            <person name="Birch E."/>
            <person name="Brakhage A.A."/>
            <person name="Chen Z."/>
            <person name="Gurr S.J."/>
            <person name="Heiman D."/>
            <person name="Heitman J."/>
            <person name="Kosti I."/>
            <person name="Rossi A."/>
            <person name="Saif S."/>
            <person name="Samalova M."/>
            <person name="Saunders C.W."/>
            <person name="Shea T."/>
            <person name="Summerbell R.C."/>
            <person name="Xu J."/>
            <person name="Young S."/>
            <person name="Zeng Q."/>
            <person name="Birren B.W."/>
            <person name="Cuomo C.A."/>
            <person name="White T.C."/>
        </authorList>
    </citation>
    <scope>NUCLEOTIDE SEQUENCE [LARGE SCALE GENOMIC DNA]</scope>
    <source>
        <strain evidence="3">ATCC MYA-4605 / CBS 113480</strain>
    </source>
</reference>
<accession>C5FMT0</accession>
<dbReference type="AlphaFoldDB" id="C5FMT0"/>
<feature type="region of interest" description="Disordered" evidence="1">
    <location>
        <begin position="54"/>
        <end position="75"/>
    </location>
</feature>
<keyword evidence="3" id="KW-1185">Reference proteome</keyword>
<evidence type="ECO:0000256" key="1">
    <source>
        <dbReference type="SAM" id="MobiDB-lite"/>
    </source>
</evidence>
<dbReference type="HOGENOM" id="CLU_2120556_0_0_1"/>
<organism evidence="2 3">
    <name type="scientific">Arthroderma otae (strain ATCC MYA-4605 / CBS 113480)</name>
    <name type="common">Microsporum canis</name>
    <dbReference type="NCBI Taxonomy" id="554155"/>
    <lineage>
        <taxon>Eukaryota</taxon>
        <taxon>Fungi</taxon>
        <taxon>Dikarya</taxon>
        <taxon>Ascomycota</taxon>
        <taxon>Pezizomycotina</taxon>
        <taxon>Eurotiomycetes</taxon>
        <taxon>Eurotiomycetidae</taxon>
        <taxon>Onygenales</taxon>
        <taxon>Arthrodermataceae</taxon>
        <taxon>Microsporum</taxon>
    </lineage>
</organism>
<gene>
    <name evidence="2" type="ORF">MCYG_04720</name>
</gene>
<evidence type="ECO:0000313" key="3">
    <source>
        <dbReference type="Proteomes" id="UP000002035"/>
    </source>
</evidence>
<protein>
    <submittedName>
        <fullName evidence="2">Uncharacterized protein</fullName>
    </submittedName>
</protein>